<dbReference type="InterPro" id="IPR029069">
    <property type="entry name" value="HotDog_dom_sf"/>
</dbReference>
<dbReference type="InterPro" id="IPR052741">
    <property type="entry name" value="Mitochondrial_HTD2"/>
</dbReference>
<evidence type="ECO:0000313" key="3">
    <source>
        <dbReference type="Proteomes" id="UP000318943"/>
    </source>
</evidence>
<gene>
    <name evidence="2" type="ORF">FGG12_11520</name>
</gene>
<dbReference type="Gene3D" id="3.10.129.10">
    <property type="entry name" value="Hotdog Thioesterase"/>
    <property type="match status" value="2"/>
</dbReference>
<dbReference type="EMBL" id="VCIZ01000005">
    <property type="protein sequence ID" value="TSP12820.1"/>
    <property type="molecule type" value="Genomic_DNA"/>
</dbReference>
<name>A0ABY3EPF6_9BURK</name>
<dbReference type="InterPro" id="IPR039569">
    <property type="entry name" value="FAS1-like_DH_region"/>
</dbReference>
<organism evidence="2 3">
    <name type="scientific">Cupriavidus campinensis</name>
    <dbReference type="NCBI Taxonomy" id="151783"/>
    <lineage>
        <taxon>Bacteria</taxon>
        <taxon>Pseudomonadati</taxon>
        <taxon>Pseudomonadota</taxon>
        <taxon>Betaproteobacteria</taxon>
        <taxon>Burkholderiales</taxon>
        <taxon>Burkholderiaceae</taxon>
        <taxon>Cupriavidus</taxon>
    </lineage>
</organism>
<evidence type="ECO:0000313" key="2">
    <source>
        <dbReference type="EMBL" id="TSP12820.1"/>
    </source>
</evidence>
<dbReference type="Proteomes" id="UP000318943">
    <property type="component" value="Unassembled WGS sequence"/>
</dbReference>
<keyword evidence="3" id="KW-1185">Reference proteome</keyword>
<evidence type="ECO:0000259" key="1">
    <source>
        <dbReference type="Pfam" id="PF13452"/>
    </source>
</evidence>
<proteinExistence type="predicted"/>
<dbReference type="PANTHER" id="PTHR28152:SF1">
    <property type="entry name" value="HYDROXYACYL-THIOESTER DEHYDRATASE TYPE 2, MITOCHONDRIAL"/>
    <property type="match status" value="1"/>
</dbReference>
<dbReference type="PANTHER" id="PTHR28152">
    <property type="entry name" value="HYDROXYACYL-THIOESTER DEHYDRATASE TYPE 2, MITOCHONDRIAL"/>
    <property type="match status" value="1"/>
</dbReference>
<sequence>MTQTPTLEQLREWIGRSETRTETLAPEPVLALAATLDLDGEAVASQPLPPLWHWLYFLPRAPQRDLGADGHPALGGFLPPVPLPRRMWAGGELTFSRGLRVGDTVTKTSTITDVQHKSGRTGELWFVTVEHVLTVGGETALTERHDIVYRAMPERGAPQPPRPRLAVHPDTAQFGRTLRADPVMLFRFSALTFNGHRIHYDLDYVREVEGYPGLIVHGPLQAMLMLELLRHARPEARVARFGFRGVAPLFHQDTVSVGGQDDPARDGRVILWTGDDAGGQAMQAWAEVAR</sequence>
<feature type="domain" description="FAS1-like dehydratase" evidence="1">
    <location>
        <begin position="78"/>
        <end position="139"/>
    </location>
</feature>
<accession>A0ABY3EPF6</accession>
<reference evidence="2 3" key="1">
    <citation type="submission" date="2019-05" db="EMBL/GenBank/DDBJ databases">
        <title>Whole genome sequence analysis of Cupriavidus campinensis S14E4C strain.</title>
        <authorList>
            <person name="Abbaszade G."/>
            <person name="Szabo A."/>
            <person name="Toumi M."/>
            <person name="Toth E."/>
        </authorList>
    </citation>
    <scope>NUCLEOTIDE SEQUENCE [LARGE SCALE GENOMIC DNA]</scope>
    <source>
        <strain evidence="2 3">S14E4C</strain>
    </source>
</reference>
<dbReference type="Pfam" id="PF13452">
    <property type="entry name" value="FAS1_DH_region"/>
    <property type="match status" value="1"/>
</dbReference>
<comment type="caution">
    <text evidence="2">The sequence shown here is derived from an EMBL/GenBank/DDBJ whole genome shotgun (WGS) entry which is preliminary data.</text>
</comment>
<protein>
    <submittedName>
        <fullName evidence="2">Acyl-CoA dehydrogenase</fullName>
    </submittedName>
</protein>
<dbReference type="SUPFAM" id="SSF54637">
    <property type="entry name" value="Thioesterase/thiol ester dehydrase-isomerase"/>
    <property type="match status" value="2"/>
</dbReference>
<dbReference type="RefSeq" id="WP_144197784.1">
    <property type="nucleotide sequence ID" value="NZ_VCIZ01000005.1"/>
</dbReference>